<accession>A0A8J9W6G0</accession>
<protein>
    <recommendedName>
        <fullName evidence="1">tRNA (32-2'-O)-methyltransferase regulator THADA-like TPR repeats region domain-containing protein</fullName>
    </recommendedName>
</protein>
<evidence type="ECO:0000259" key="1">
    <source>
        <dbReference type="Pfam" id="PF25150"/>
    </source>
</evidence>
<feature type="domain" description="tRNA (32-2'-O)-methyltransferase regulator THADA-like TPR repeats region" evidence="1">
    <location>
        <begin position="484"/>
        <end position="697"/>
    </location>
</feature>
<dbReference type="Proteomes" id="UP000838878">
    <property type="component" value="Chromosome 6"/>
</dbReference>
<dbReference type="EMBL" id="OV170226">
    <property type="protein sequence ID" value="CAH0727257.1"/>
    <property type="molecule type" value="Genomic_DNA"/>
</dbReference>
<keyword evidence="3" id="KW-1185">Reference proteome</keyword>
<dbReference type="OrthoDB" id="73997at2759"/>
<dbReference type="AlphaFoldDB" id="A0A8J9W6G0"/>
<dbReference type="InterPro" id="IPR056843">
    <property type="entry name" value="THADA-like_TPR"/>
</dbReference>
<feature type="non-terminal residue" evidence="2">
    <location>
        <position position="891"/>
    </location>
</feature>
<dbReference type="PANTHER" id="PTHR14387:SF7">
    <property type="entry name" value="THYROID ADENOMA-ASSOCIATED PROTEIN"/>
    <property type="match status" value="1"/>
</dbReference>
<evidence type="ECO:0000313" key="3">
    <source>
        <dbReference type="Proteomes" id="UP000838878"/>
    </source>
</evidence>
<proteinExistence type="predicted"/>
<gene>
    <name evidence="2" type="ORF">BINO364_LOCUS12628</name>
</gene>
<dbReference type="GO" id="GO:0030488">
    <property type="term" value="P:tRNA methylation"/>
    <property type="evidence" value="ECO:0007669"/>
    <property type="project" value="TreeGrafter"/>
</dbReference>
<dbReference type="PANTHER" id="PTHR14387">
    <property type="entry name" value="THADA/DEATH RECEPTOR INTERACTING PROTEIN"/>
    <property type="match status" value="1"/>
</dbReference>
<dbReference type="InterPro" id="IPR016024">
    <property type="entry name" value="ARM-type_fold"/>
</dbReference>
<name>A0A8J9W6G0_9NEOP</name>
<reference evidence="2" key="1">
    <citation type="submission" date="2021-12" db="EMBL/GenBank/DDBJ databases">
        <authorList>
            <person name="Martin H S."/>
        </authorList>
    </citation>
    <scope>NUCLEOTIDE SEQUENCE</scope>
</reference>
<dbReference type="GO" id="GO:0005829">
    <property type="term" value="C:cytosol"/>
    <property type="evidence" value="ECO:0007669"/>
    <property type="project" value="TreeGrafter"/>
</dbReference>
<dbReference type="InterPro" id="IPR051954">
    <property type="entry name" value="tRNA_methyltransferase_THADA"/>
</dbReference>
<sequence length="891" mass="100482">MNSNTLRIRGSENKTRGGITFDPVVISEPSFFSFCKNNGWKFFSEASAEDQLKILKQALDGSKSEFDERTVHFLVIVYLQADTKHPAKCMISRCVTRNNFIKEQFSEILTQELKCLIKKHNEICRIDRNNDKSFKDIVSKVAACTENFPTGAAAVKNIEIMLVTYFKECLSHCLKSLRQVFHPLSPTEKNEIYNLAHSTLRLLLYIVQKVSENNKPRLILMFNDVKIHLKEVLFDTDAPMDTKSVCGILYISMHMFENNSSSWLDILECDQNSHIQDILSNESAKLSMYSALATVVPMDKLQIELSDGEPAIIRLTTKILDIGERCSAESTFILGVTRTIVQICKCLHKMDTLGLKLLDGLFIFVWSHLEHYTDSVKHLTAQALAHIIKYCAKLENTGNKEAMDKLFITLTSLDRTRKSFYLSVTALCNELGAEYVLQKWPHIVTEILTLLDVQAIQASATTSLETLLQKHAQKCSTQEICTEWVKPILSHVAHNALDSSVLNILENLLTLAIKCDENIMDYILPYIKEFCEQSGRSHSDIKCLLILLCVVRRRAARWRDIVSYDVLKLAAIDSSEENRILSISLIVESPKSTEGFVDGELDFIVWFVNYNMNAQSPHFRQLVLSIMKKFLKRLENSYKTIIKGNDPNNQINKGQYYLTFLEKLRDTCFEGLIRGANFSRRYVALQLLSWMEKLEMDGYNRNWKETEVDILLYHLGDSYESNKALALELLEQCPTELFKNKTFKTSLQLRDILLEASSVKPPDCVTAVYKLKLLMRKLPEHITCVEDSSHPNKVKFALVNILLEEVEKQVSVCAGSLARGARGAPMYGALHCLARCLHGELRSDGLPPTAWSSLAGALVRACAGAAGSARAVLSSAAPEGALPVHAHAANG</sequence>
<evidence type="ECO:0000313" key="2">
    <source>
        <dbReference type="EMBL" id="CAH0727257.1"/>
    </source>
</evidence>
<organism evidence="2 3">
    <name type="scientific">Brenthis ino</name>
    <name type="common">lesser marbled fritillary</name>
    <dbReference type="NCBI Taxonomy" id="405034"/>
    <lineage>
        <taxon>Eukaryota</taxon>
        <taxon>Metazoa</taxon>
        <taxon>Ecdysozoa</taxon>
        <taxon>Arthropoda</taxon>
        <taxon>Hexapoda</taxon>
        <taxon>Insecta</taxon>
        <taxon>Pterygota</taxon>
        <taxon>Neoptera</taxon>
        <taxon>Endopterygota</taxon>
        <taxon>Lepidoptera</taxon>
        <taxon>Glossata</taxon>
        <taxon>Ditrysia</taxon>
        <taxon>Papilionoidea</taxon>
        <taxon>Nymphalidae</taxon>
        <taxon>Heliconiinae</taxon>
        <taxon>Argynnini</taxon>
        <taxon>Brenthis</taxon>
    </lineage>
</organism>
<dbReference type="Pfam" id="PF25150">
    <property type="entry name" value="TPR_Trm732"/>
    <property type="match status" value="1"/>
</dbReference>
<dbReference type="SUPFAM" id="SSF48371">
    <property type="entry name" value="ARM repeat"/>
    <property type="match status" value="1"/>
</dbReference>